<gene>
    <name evidence="1" type="ORF">NS506_01634</name>
    <name evidence="2" type="ORF">NSK11_contig00059-0003</name>
</gene>
<dbReference type="EMBL" id="BBYQ01000059">
    <property type="protein sequence ID" value="GAP29558.1"/>
    <property type="molecule type" value="Genomic_DNA"/>
</dbReference>
<dbReference type="InterPro" id="IPR036388">
    <property type="entry name" value="WH-like_DNA-bd_sf"/>
</dbReference>
<sequence length="74" mass="8259">MTPAEVAVLSALTPDHTLTATQIQQFATLTSWRTRNALAQLESQGLIIPTQPRGRWRITPRGRTALTMKARRFG</sequence>
<reference evidence="1 4" key="3">
    <citation type="submission" date="2016-10" db="EMBL/GenBank/DDBJ databases">
        <title>Genome sequence of Nocardia seriolae strain EM150506, isolated from Anguila japonica.</title>
        <authorList>
            <person name="Han H.-J."/>
        </authorList>
    </citation>
    <scope>NUCLEOTIDE SEQUENCE [LARGE SCALE GENOMIC DNA]</scope>
    <source>
        <strain evidence="1 4">EM150506</strain>
    </source>
</reference>
<keyword evidence="3" id="KW-1185">Reference proteome</keyword>
<dbReference type="EMBL" id="CP017839">
    <property type="protein sequence ID" value="APA95704.1"/>
    <property type="molecule type" value="Genomic_DNA"/>
</dbReference>
<evidence type="ECO:0008006" key="5">
    <source>
        <dbReference type="Google" id="ProtNLM"/>
    </source>
</evidence>
<reference evidence="2 3" key="2">
    <citation type="journal article" date="2016" name="Genome Announc.">
        <title>Draft Genome Sequence of Erythromycin- and Oxytetracycline-Sensitive Nocardia seriolae Strain U-1 (NBRC 110359).</title>
        <authorList>
            <person name="Imajoh M."/>
            <person name="Sukeda M."/>
            <person name="Shimizu M."/>
            <person name="Yamane J."/>
            <person name="Ohnishi K."/>
            <person name="Oshima S."/>
        </authorList>
    </citation>
    <scope>NUCLEOTIDE SEQUENCE [LARGE SCALE GENOMIC DNA]</scope>
    <source>
        <strain evidence="2 3">U-1</strain>
    </source>
</reference>
<dbReference type="Proteomes" id="UP000180166">
    <property type="component" value="Chromosome"/>
</dbReference>
<organism evidence="2 3">
    <name type="scientific">Nocardia seriolae</name>
    <dbReference type="NCBI Taxonomy" id="37332"/>
    <lineage>
        <taxon>Bacteria</taxon>
        <taxon>Bacillati</taxon>
        <taxon>Actinomycetota</taxon>
        <taxon>Actinomycetes</taxon>
        <taxon>Mycobacteriales</taxon>
        <taxon>Nocardiaceae</taxon>
        <taxon>Nocardia</taxon>
    </lineage>
</organism>
<evidence type="ECO:0000313" key="3">
    <source>
        <dbReference type="Proteomes" id="UP000037179"/>
    </source>
</evidence>
<dbReference type="SUPFAM" id="SSF46785">
    <property type="entry name" value="Winged helix' DNA-binding domain"/>
    <property type="match status" value="1"/>
</dbReference>
<proteinExistence type="predicted"/>
<evidence type="ECO:0000313" key="2">
    <source>
        <dbReference type="EMBL" id="GAP29558.1"/>
    </source>
</evidence>
<dbReference type="AlphaFoldDB" id="A0ABC9YX71"/>
<dbReference type="KEGG" id="nsr:NS506_01634"/>
<reference evidence="3" key="1">
    <citation type="submission" date="2015-07" db="EMBL/GenBank/DDBJ databases">
        <title>Nocardia seriolae U-1 whole genome shotgun sequence.</title>
        <authorList>
            <person name="Imajoh M."/>
            <person name="Fukumoto Y."/>
            <person name="Sukeda M."/>
            <person name="Yamane J."/>
            <person name="Yamasaki K."/>
            <person name="Shimizu M."/>
            <person name="Ohnishi K."/>
            <person name="Oshima S."/>
        </authorList>
    </citation>
    <scope>NUCLEOTIDE SEQUENCE [LARGE SCALE GENOMIC DNA]</scope>
    <source>
        <strain evidence="3">U-1</strain>
    </source>
</reference>
<dbReference type="InterPro" id="IPR036390">
    <property type="entry name" value="WH_DNA-bd_sf"/>
</dbReference>
<protein>
    <recommendedName>
        <fullName evidence="5">MarR family transcriptional regulator</fullName>
    </recommendedName>
</protein>
<name>A0ABC9YX71_9NOCA</name>
<dbReference type="RefSeq" id="WP_033088494.1">
    <property type="nucleotide sequence ID" value="NZ_PXZE01000059.1"/>
</dbReference>
<evidence type="ECO:0000313" key="4">
    <source>
        <dbReference type="Proteomes" id="UP000180166"/>
    </source>
</evidence>
<evidence type="ECO:0000313" key="1">
    <source>
        <dbReference type="EMBL" id="APA95704.1"/>
    </source>
</evidence>
<dbReference type="Gene3D" id="1.10.10.10">
    <property type="entry name" value="Winged helix-like DNA-binding domain superfamily/Winged helix DNA-binding domain"/>
    <property type="match status" value="1"/>
</dbReference>
<accession>A0ABC9YX71</accession>
<dbReference type="Proteomes" id="UP000037179">
    <property type="component" value="Unassembled WGS sequence"/>
</dbReference>